<protein>
    <submittedName>
        <fullName evidence="5">Transposase family TNP2</fullName>
    </submittedName>
</protein>
<evidence type="ECO:0000313" key="5">
    <source>
        <dbReference type="EMBL" id="AQA29570.1"/>
    </source>
</evidence>
<dbReference type="InterPro" id="IPR050951">
    <property type="entry name" value="Retrovirus_Pol_polyprotein"/>
</dbReference>
<dbReference type="InterPro" id="IPR036397">
    <property type="entry name" value="RNaseH_sf"/>
</dbReference>
<dbReference type="PROSITE" id="PS50879">
    <property type="entry name" value="RNASE_H_1"/>
    <property type="match status" value="1"/>
</dbReference>
<dbReference type="Pfam" id="PF17919">
    <property type="entry name" value="RT_RNaseH_2"/>
    <property type="match status" value="1"/>
</dbReference>
<dbReference type="InterPro" id="IPR000477">
    <property type="entry name" value="RT_dom"/>
</dbReference>
<keyword evidence="1" id="KW-0511">Multifunctional enzyme</keyword>
<name>A0A1P8YYI6_MAIZE</name>
<dbReference type="Pfam" id="PF13963">
    <property type="entry name" value="Transpos_assoc"/>
    <property type="match status" value="1"/>
</dbReference>
<organism evidence="5">
    <name type="scientific">Zea mays</name>
    <name type="common">Maize</name>
    <dbReference type="NCBI Taxonomy" id="4577"/>
    <lineage>
        <taxon>Eukaryota</taxon>
        <taxon>Viridiplantae</taxon>
        <taxon>Streptophyta</taxon>
        <taxon>Embryophyta</taxon>
        <taxon>Tracheophyta</taxon>
        <taxon>Spermatophyta</taxon>
        <taxon>Magnoliopsida</taxon>
        <taxon>Liliopsida</taxon>
        <taxon>Poales</taxon>
        <taxon>Poaceae</taxon>
        <taxon>PACMAD clade</taxon>
        <taxon>Panicoideae</taxon>
        <taxon>Andropogonodae</taxon>
        <taxon>Andropogoneae</taxon>
        <taxon>Tripsacinae</taxon>
        <taxon>Zea</taxon>
    </lineage>
</organism>
<dbReference type="SUPFAM" id="SSF53098">
    <property type="entry name" value="Ribonuclease H-like"/>
    <property type="match status" value="2"/>
</dbReference>
<dbReference type="Pfam" id="PF13952">
    <property type="entry name" value="DUF4216"/>
    <property type="match status" value="1"/>
</dbReference>
<dbReference type="InterPro" id="IPR012337">
    <property type="entry name" value="RNaseH-like_sf"/>
</dbReference>
<dbReference type="InterPro" id="IPR043502">
    <property type="entry name" value="DNA/RNA_pol_sf"/>
</dbReference>
<dbReference type="GO" id="GO:0015074">
    <property type="term" value="P:DNA integration"/>
    <property type="evidence" value="ECO:0007669"/>
    <property type="project" value="InterPro"/>
</dbReference>
<reference evidence="5" key="1">
    <citation type="submission" date="2016-09" db="EMBL/GenBank/DDBJ databases">
        <authorList>
            <person name="Capua I."/>
            <person name="De Benedictis P."/>
            <person name="Joannis T."/>
            <person name="Lombin L.H."/>
            <person name="Cattoli G."/>
        </authorList>
    </citation>
    <scope>NUCLEOTIDE SEQUENCE</scope>
</reference>
<dbReference type="InterPro" id="IPR002156">
    <property type="entry name" value="RNaseH_domain"/>
</dbReference>
<reference evidence="5" key="2">
    <citation type="journal article" date="2017" name="EMBO J.">
        <title>Loss of pollen-specific phospholipase NOT LIKE DAD triggers gynogenesis in maize.</title>
        <authorList>
            <person name="Gilles L.M."/>
            <person name="Khaled A."/>
            <person name="Laffaire J.B."/>
            <person name="Chaignon S."/>
            <person name="Gendrot G."/>
            <person name="Laplaige J."/>
            <person name="Berges H."/>
            <person name="Beydon G."/>
            <person name="Bayle V."/>
            <person name="Barret P."/>
            <person name="Comadran J."/>
            <person name="Martinant J.P."/>
            <person name="Rogowsky P.M."/>
            <person name="Widiez T."/>
        </authorList>
    </citation>
    <scope>NUCLEOTIDE SEQUENCE</scope>
</reference>
<dbReference type="InterPro" id="IPR029480">
    <property type="entry name" value="Transpos_assoc"/>
</dbReference>
<dbReference type="Pfam" id="PF00078">
    <property type="entry name" value="RVT_1"/>
    <property type="match status" value="1"/>
</dbReference>
<dbReference type="Gene3D" id="3.30.70.270">
    <property type="match status" value="2"/>
</dbReference>
<dbReference type="PANTHER" id="PTHR37984">
    <property type="entry name" value="PROTEIN CBG26694"/>
    <property type="match status" value="1"/>
</dbReference>
<dbReference type="Gene3D" id="3.10.10.10">
    <property type="entry name" value="HIV Type 1 Reverse Transcriptase, subunit A, domain 1"/>
    <property type="match status" value="1"/>
</dbReference>
<dbReference type="Pfam" id="PF13960">
    <property type="entry name" value="DUF4218"/>
    <property type="match status" value="1"/>
</dbReference>
<evidence type="ECO:0000259" key="4">
    <source>
        <dbReference type="PROSITE" id="PS50994"/>
    </source>
</evidence>
<dbReference type="Pfam" id="PF02992">
    <property type="entry name" value="Transposase_21"/>
    <property type="match status" value="1"/>
</dbReference>
<feature type="region of interest" description="Disordered" evidence="2">
    <location>
        <begin position="1920"/>
        <end position="1955"/>
    </location>
</feature>
<gene>
    <name evidence="5" type="ORF">FGENESH_15</name>
</gene>
<dbReference type="InterPro" id="IPR025452">
    <property type="entry name" value="DUF4218"/>
</dbReference>
<feature type="region of interest" description="Disordered" evidence="2">
    <location>
        <begin position="589"/>
        <end position="635"/>
    </location>
</feature>
<dbReference type="InterPro" id="IPR043128">
    <property type="entry name" value="Rev_trsase/Diguanyl_cyclase"/>
</dbReference>
<feature type="domain" description="RNase H type-1" evidence="3">
    <location>
        <begin position="454"/>
        <end position="583"/>
    </location>
</feature>
<dbReference type="EMBL" id="KX852318">
    <property type="protein sequence ID" value="AQA29570.1"/>
    <property type="molecule type" value="Genomic_DNA"/>
</dbReference>
<dbReference type="Pfam" id="PF13456">
    <property type="entry name" value="RVT_3"/>
    <property type="match status" value="1"/>
</dbReference>
<dbReference type="GO" id="GO:0003676">
    <property type="term" value="F:nucleic acid binding"/>
    <property type="evidence" value="ECO:0007669"/>
    <property type="project" value="InterPro"/>
</dbReference>
<dbReference type="InterPro" id="IPR004242">
    <property type="entry name" value="Transposase_21"/>
</dbReference>
<dbReference type="InterPro" id="IPR041577">
    <property type="entry name" value="RT_RNaseH_2"/>
</dbReference>
<feature type="compositionally biased region" description="Basic and acidic residues" evidence="2">
    <location>
        <begin position="592"/>
        <end position="605"/>
    </location>
</feature>
<dbReference type="CDD" id="cd01647">
    <property type="entry name" value="RT_LTR"/>
    <property type="match status" value="1"/>
</dbReference>
<feature type="compositionally biased region" description="Low complexity" evidence="2">
    <location>
        <begin position="611"/>
        <end position="627"/>
    </location>
</feature>
<evidence type="ECO:0000256" key="1">
    <source>
        <dbReference type="ARBA" id="ARBA00023268"/>
    </source>
</evidence>
<dbReference type="InterPro" id="IPR001584">
    <property type="entry name" value="Integrase_cat-core"/>
</dbReference>
<evidence type="ECO:0000259" key="3">
    <source>
        <dbReference type="PROSITE" id="PS50879"/>
    </source>
</evidence>
<sequence length="1955" mass="221756">MPGIPRDVAEHSLDIRAGARSVKQPLRRFDEEKRRAIGEEIHKLMAAGFIKEVFHPEWLANPVLVRKKGGKWRMCVDYTGLNKACPKVPYPLPRIDQIVDSTAGCETLSFLDAYSGYHQIRMKESDQLATSFITPFGMYCYVTMPFGLRNAGATYQRCMNHVFGEHIGRTVEAYVDDIVVKTRKASDLLSDLEVTFRCLKAKGVKLNPEKCVFGVPRGMLLGFIVSERGIEANPEKIAAITSMGPIKDLKGVQRVMGCLAALSRFISRLGERGLPLYRLLRKAECFTWTPEAEEALGNLKALLTKAPILVPPAAGEALLVYVAATTQVVSAAIVVERQEEGHALPVQRPVYFVNEVLSETKIRYPQVQKLLYAVILTRRKLRHYFESHPVTVVSSFPLGEIIQCQEASGRIAKWAVEIMGETISFAPRKAIKSQVLADFVAEWVDTQLPTAPIQPELWTMFFDGSLMKTGAGAGLLFISPLGKHIRYVLRLHFPASNNVAEYEALVNGLRIAIELGVRRLDARGDSQLVIDQVMKNSHCRDPKMEAYCDEVRRLEDKFYRLELNHIARRYNETADELAKIASGRTTVPSDVFSRDLHQPSVKIDDTPEPEAPSAQPEAPSARPEASSVQPEVPSAPEGEMLHVEGEQGGVTPDQNWQTLYLQYLHRGELPLGRAEARRVARRAKSFVLLGDEKELYHRSPSGILQRCISIAEGQELLREIHSGACGHHAAPRALVGNAFRQGFYWPTAVADATRIVRTCEGCQFYARQTHLPAQALQTIPITWPFAVWGLDLVGPLQKAPGGYTHLLVTIDKFSKWIEVRPLNSIRSEQAVASLVFPYVVMLTGFPSRHSAICMMDRRWVYGKQFTPAYVKGVEEFMNFVTERYPEDTDIRCPCVNCLNQRLRPQSEVETHIHIYGMSATYTRWIHHGESADTEVEGIEEDVEGYDNDFGIHMDVDDHVYDDDHGVPEMIGELFAAAEADGEEPRFAGVLGDSKKALSLGSSHSKFSFMVRMLYMKSRYRISNTAFSAMMKLMSDGYPNSELPKSYNEAMKYLKELGLGYENIHVCKNNCVLFRNVNAKLNECLVCTESRWKDETGSKRVPHKVLRHFPLLPRLKRIFASKQTSEETQWHKKVRKPVANVMSHPADGEAWKDFDRKYPGFANDLRNLRLALATDGFNPFGNMSTQYSMWPVLVTPLNLPPWECVNPTNCFMSLLIPGPRCPGKDFDLFLEPLIEELLKLWKGVKTYDACTGRKFDLRAAVLWCIHDYPALATLSGRTTKGYYACIYCDKNLLSMAIRNKLCYIGHRRYLKRTHSWRNSLDFNVKRENKVVPGRFTVDEVLQELEKVKDVRPGKQADITGNKRKRSSDGPKIYSRKSGLWQLPYWKDLMLPHNLDVMHIEKNVCENILCTLLSIPGKSKDTHNARLDAPPAPYVLGKDQKVEFCKFLKGIKFPDGFADNLARYISEDGSKVVGKLKTHSCHILLQRIIAAGLRGLVRKDVYEAIAELGTFFRELCSRNLRIDVVQRLKGDIPLILCKLEKIFPPAFFDVMVHLSVHLPDEAMLRGPVQYGWMYPIERRLGTLKIFVRNRARPEGSIAEAYMASDTLTFCSRYMKDVDTRFNKDDDSGTEMPLPNDMSVFKHGATLVGATKTEYIDDAIMNKLVLYREELSQQGARPNDVDRMVQQGFAKWFMSHVEKKCNENPELVSEGLWALSCGPARRVKTSTACKINGVRFSTVDREKFMQTQNSGVMTEGEHNGENIDFYGVLKEVIELQYNSNYQVRRSVVVFRCDWYNQVGKTVGIRDDSHFKSINVQSFWYKSDPFILADQAKKIFYLQDTTPQCKDFRVVQKFEHRNIYDVAEKYEGSNDVHQDDYCSDTEHIVQEGDDNQVLHNVEGGEASLIEGNLEELIRKKKEAAIILEDSEDEEEDDTMFQYFNDGGDGNNDDMSIEDEDEDF</sequence>
<dbReference type="GO" id="GO:0004523">
    <property type="term" value="F:RNA-DNA hybrid ribonuclease activity"/>
    <property type="evidence" value="ECO:0007669"/>
    <property type="project" value="InterPro"/>
</dbReference>
<dbReference type="SUPFAM" id="SSF56672">
    <property type="entry name" value="DNA/RNA polymerases"/>
    <property type="match status" value="1"/>
</dbReference>
<feature type="domain" description="Integrase catalytic" evidence="4">
    <location>
        <begin position="776"/>
        <end position="846"/>
    </location>
</feature>
<dbReference type="Gene3D" id="3.30.420.10">
    <property type="entry name" value="Ribonuclease H-like superfamily/Ribonuclease H"/>
    <property type="match status" value="2"/>
</dbReference>
<evidence type="ECO:0000256" key="2">
    <source>
        <dbReference type="SAM" id="MobiDB-lite"/>
    </source>
</evidence>
<accession>A0A1P8YYI6</accession>
<dbReference type="PANTHER" id="PTHR37984:SF5">
    <property type="entry name" value="PROTEIN NYNRIN-LIKE"/>
    <property type="match status" value="1"/>
</dbReference>
<dbReference type="InterPro" id="IPR025312">
    <property type="entry name" value="DUF4216"/>
</dbReference>
<feature type="compositionally biased region" description="Acidic residues" evidence="2">
    <location>
        <begin position="1942"/>
        <end position="1955"/>
    </location>
</feature>
<dbReference type="PROSITE" id="PS50994">
    <property type="entry name" value="INTEGRASE"/>
    <property type="match status" value="1"/>
</dbReference>
<proteinExistence type="predicted"/>
<dbReference type="CDD" id="cd09279">
    <property type="entry name" value="RNase_HI_like"/>
    <property type="match status" value="1"/>
</dbReference>
<feature type="compositionally biased region" description="Acidic residues" evidence="2">
    <location>
        <begin position="1920"/>
        <end position="1930"/>
    </location>
</feature>
<dbReference type="Gene3D" id="1.10.340.70">
    <property type="match status" value="1"/>
</dbReference>